<dbReference type="InterPro" id="IPR014729">
    <property type="entry name" value="Rossmann-like_a/b/a_fold"/>
</dbReference>
<evidence type="ECO:0000259" key="2">
    <source>
        <dbReference type="Pfam" id="PF00582"/>
    </source>
</evidence>
<dbReference type="InterPro" id="IPR006015">
    <property type="entry name" value="Universal_stress_UspA"/>
</dbReference>
<gene>
    <name evidence="3" type="ORF">GCM10023235_76600</name>
</gene>
<evidence type="ECO:0000256" key="1">
    <source>
        <dbReference type="ARBA" id="ARBA00008791"/>
    </source>
</evidence>
<evidence type="ECO:0000313" key="3">
    <source>
        <dbReference type="EMBL" id="GAA4884430.1"/>
    </source>
</evidence>
<organism evidence="3 4">
    <name type="scientific">Kitasatospora terrestris</name>
    <dbReference type="NCBI Taxonomy" id="258051"/>
    <lineage>
        <taxon>Bacteria</taxon>
        <taxon>Bacillati</taxon>
        <taxon>Actinomycetota</taxon>
        <taxon>Actinomycetes</taxon>
        <taxon>Kitasatosporales</taxon>
        <taxon>Streptomycetaceae</taxon>
        <taxon>Kitasatospora</taxon>
    </lineage>
</organism>
<dbReference type="RefSeq" id="WP_345701535.1">
    <property type="nucleotide sequence ID" value="NZ_BAABIS010000001.1"/>
</dbReference>
<reference evidence="4" key="1">
    <citation type="journal article" date="2019" name="Int. J. Syst. Evol. Microbiol.">
        <title>The Global Catalogue of Microorganisms (GCM) 10K type strain sequencing project: providing services to taxonomists for standard genome sequencing and annotation.</title>
        <authorList>
            <consortium name="The Broad Institute Genomics Platform"/>
            <consortium name="The Broad Institute Genome Sequencing Center for Infectious Disease"/>
            <person name="Wu L."/>
            <person name="Ma J."/>
        </authorList>
    </citation>
    <scope>NUCLEOTIDE SEQUENCE [LARGE SCALE GENOMIC DNA]</scope>
    <source>
        <strain evidence="4">JCM 13006</strain>
    </source>
</reference>
<dbReference type="PANTHER" id="PTHR31964">
    <property type="entry name" value="ADENINE NUCLEOTIDE ALPHA HYDROLASES-LIKE SUPERFAMILY PROTEIN"/>
    <property type="match status" value="1"/>
</dbReference>
<dbReference type="EMBL" id="BAABIS010000001">
    <property type="protein sequence ID" value="GAA4884430.1"/>
    <property type="molecule type" value="Genomic_DNA"/>
</dbReference>
<dbReference type="SUPFAM" id="SSF52402">
    <property type="entry name" value="Adenine nucleotide alpha hydrolases-like"/>
    <property type="match status" value="1"/>
</dbReference>
<name>A0ABP9EPX4_9ACTN</name>
<dbReference type="Gene3D" id="3.40.50.620">
    <property type="entry name" value="HUPs"/>
    <property type="match status" value="1"/>
</dbReference>
<dbReference type="Pfam" id="PF00582">
    <property type="entry name" value="Usp"/>
    <property type="match status" value="1"/>
</dbReference>
<accession>A0ABP9EPX4</accession>
<proteinExistence type="inferred from homology"/>
<dbReference type="CDD" id="cd23659">
    <property type="entry name" value="USP_At3g01520-like"/>
    <property type="match status" value="1"/>
</dbReference>
<dbReference type="InterPro" id="IPR006016">
    <property type="entry name" value="UspA"/>
</dbReference>
<comment type="similarity">
    <text evidence="1">Belongs to the universal stress protein A family.</text>
</comment>
<comment type="caution">
    <text evidence="3">The sequence shown here is derived from an EMBL/GenBank/DDBJ whole genome shotgun (WGS) entry which is preliminary data.</text>
</comment>
<sequence length="157" mass="16473">MNETTAQRRIVVGVDGSASSRAALRWAIRQASLTGATVESVITWEYPAVYGWGMTMVDTEVAAYAGKALAEAVAQEAGPDCPVPVRERVECGNAAQILLTAAEGAELLVLGNRGHGGFAGALLGSVGQHCVQHSPCPVVIVRDTDHVQEADRPTAHR</sequence>
<dbReference type="PRINTS" id="PR01438">
    <property type="entry name" value="UNVRSLSTRESS"/>
</dbReference>
<keyword evidence="4" id="KW-1185">Reference proteome</keyword>
<dbReference type="PANTHER" id="PTHR31964:SF113">
    <property type="entry name" value="USPA DOMAIN-CONTAINING PROTEIN"/>
    <property type="match status" value="1"/>
</dbReference>
<dbReference type="Proteomes" id="UP001501752">
    <property type="component" value="Unassembled WGS sequence"/>
</dbReference>
<evidence type="ECO:0000313" key="4">
    <source>
        <dbReference type="Proteomes" id="UP001501752"/>
    </source>
</evidence>
<feature type="domain" description="UspA" evidence="2">
    <location>
        <begin position="8"/>
        <end position="142"/>
    </location>
</feature>
<protein>
    <submittedName>
        <fullName evidence="3">Universal stress protein</fullName>
    </submittedName>
</protein>